<organism evidence="1 2">
    <name type="scientific">Haematococcus lacustris</name>
    <name type="common">Green alga</name>
    <name type="synonym">Haematococcus pluvialis</name>
    <dbReference type="NCBI Taxonomy" id="44745"/>
    <lineage>
        <taxon>Eukaryota</taxon>
        <taxon>Viridiplantae</taxon>
        <taxon>Chlorophyta</taxon>
        <taxon>core chlorophytes</taxon>
        <taxon>Chlorophyceae</taxon>
        <taxon>CS clade</taxon>
        <taxon>Chlamydomonadales</taxon>
        <taxon>Haematococcaceae</taxon>
        <taxon>Haematococcus</taxon>
    </lineage>
</organism>
<gene>
    <name evidence="1" type="ORF">HaLaN_30444</name>
</gene>
<dbReference type="EMBL" id="BLLF01005600">
    <property type="protein sequence ID" value="GFH31403.1"/>
    <property type="molecule type" value="Genomic_DNA"/>
</dbReference>
<evidence type="ECO:0000313" key="2">
    <source>
        <dbReference type="Proteomes" id="UP000485058"/>
    </source>
</evidence>
<evidence type="ECO:0000313" key="1">
    <source>
        <dbReference type="EMBL" id="GFH31403.1"/>
    </source>
</evidence>
<sequence>MSITATNPAAATPIRNPILSTAYGALIAYAQFWIWAFTIPYNITKAISPDFVKSYVLDAGQLVWEWTLPALTLIENTVYAIFHFVDVAMSQGVKTAVDTHRGNTQHFKVAIEAYLRLIQHKAEVIEKHGLRGIPVAFSAHAA</sequence>
<reference evidence="1 2" key="1">
    <citation type="submission" date="2020-02" db="EMBL/GenBank/DDBJ databases">
        <title>Draft genome sequence of Haematococcus lacustris strain NIES-144.</title>
        <authorList>
            <person name="Morimoto D."/>
            <person name="Nakagawa S."/>
            <person name="Yoshida T."/>
            <person name="Sawayama S."/>
        </authorList>
    </citation>
    <scope>NUCLEOTIDE SEQUENCE [LARGE SCALE GENOMIC DNA]</scope>
    <source>
        <strain evidence="1 2">NIES-144</strain>
    </source>
</reference>
<dbReference type="AlphaFoldDB" id="A0A6A0AGP1"/>
<dbReference type="Proteomes" id="UP000485058">
    <property type="component" value="Unassembled WGS sequence"/>
</dbReference>
<keyword evidence="2" id="KW-1185">Reference proteome</keyword>
<proteinExistence type="predicted"/>
<protein>
    <submittedName>
        <fullName evidence="1">Uncharacterized protein</fullName>
    </submittedName>
</protein>
<name>A0A6A0AGP1_HAELA</name>
<accession>A0A6A0AGP1</accession>
<comment type="caution">
    <text evidence="1">The sequence shown here is derived from an EMBL/GenBank/DDBJ whole genome shotgun (WGS) entry which is preliminary data.</text>
</comment>